<gene>
    <name evidence="1" type="ORF">ACFY05_32425</name>
</gene>
<accession>A0ABW6VE01</accession>
<keyword evidence="2" id="KW-1185">Reference proteome</keyword>
<reference evidence="1 2" key="1">
    <citation type="submission" date="2024-10" db="EMBL/GenBank/DDBJ databases">
        <title>The Natural Products Discovery Center: Release of the First 8490 Sequenced Strains for Exploring Actinobacteria Biosynthetic Diversity.</title>
        <authorList>
            <person name="Kalkreuter E."/>
            <person name="Kautsar S.A."/>
            <person name="Yang D."/>
            <person name="Bader C.D."/>
            <person name="Teijaro C.N."/>
            <person name="Fluegel L."/>
            <person name="Davis C.M."/>
            <person name="Simpson J.R."/>
            <person name="Lauterbach L."/>
            <person name="Steele A.D."/>
            <person name="Gui C."/>
            <person name="Meng S."/>
            <person name="Li G."/>
            <person name="Viehrig K."/>
            <person name="Ye F."/>
            <person name="Su P."/>
            <person name="Kiefer A.F."/>
            <person name="Nichols A."/>
            <person name="Cepeda A.J."/>
            <person name="Yan W."/>
            <person name="Fan B."/>
            <person name="Jiang Y."/>
            <person name="Adhikari A."/>
            <person name="Zheng C.-J."/>
            <person name="Schuster L."/>
            <person name="Cowan T.M."/>
            <person name="Smanski M.J."/>
            <person name="Chevrette M.G."/>
            <person name="De Carvalho L.P.S."/>
            <person name="Shen B."/>
        </authorList>
    </citation>
    <scope>NUCLEOTIDE SEQUENCE [LARGE SCALE GENOMIC DNA]</scope>
    <source>
        <strain evidence="1 2">NPDC001281</strain>
    </source>
</reference>
<dbReference type="RefSeq" id="WP_387346058.1">
    <property type="nucleotide sequence ID" value="NZ_JBIAXI010000024.1"/>
</dbReference>
<protein>
    <submittedName>
        <fullName evidence="1">Uncharacterized protein</fullName>
    </submittedName>
</protein>
<proteinExistence type="predicted"/>
<comment type="caution">
    <text evidence="1">The sequence shown here is derived from an EMBL/GenBank/DDBJ whole genome shotgun (WGS) entry which is preliminary data.</text>
</comment>
<evidence type="ECO:0000313" key="1">
    <source>
        <dbReference type="EMBL" id="MFF4777574.1"/>
    </source>
</evidence>
<organism evidence="1 2">
    <name type="scientific">Microtetraspora fusca</name>
    <dbReference type="NCBI Taxonomy" id="1997"/>
    <lineage>
        <taxon>Bacteria</taxon>
        <taxon>Bacillati</taxon>
        <taxon>Actinomycetota</taxon>
        <taxon>Actinomycetes</taxon>
        <taxon>Streptosporangiales</taxon>
        <taxon>Streptosporangiaceae</taxon>
        <taxon>Microtetraspora</taxon>
    </lineage>
</organism>
<evidence type="ECO:0000313" key="2">
    <source>
        <dbReference type="Proteomes" id="UP001602119"/>
    </source>
</evidence>
<name>A0ABW6VE01_MICFU</name>
<sequence>MRLVLEFDDPSEARAWIITAKAAGAVPGDWEMAEYEICPGAYSLGPAGDGEVHALPIPALIPSPETPGEELVKQLKVAVDEAPHGLTRTAIARLFNKAGLVSAEVDEVVAQVTEDPDYVLVRLGRRDGSPGRGSTVLVRAGREAGLTDVSAGKSR</sequence>
<dbReference type="EMBL" id="JBIAXI010000024">
    <property type="protein sequence ID" value="MFF4777574.1"/>
    <property type="molecule type" value="Genomic_DNA"/>
</dbReference>
<dbReference type="Proteomes" id="UP001602119">
    <property type="component" value="Unassembled WGS sequence"/>
</dbReference>